<dbReference type="PANTHER" id="PTHR13030:SF8">
    <property type="entry name" value="ADP-RIBOSE PYROPHOSPHATASE, MITOCHONDRIAL"/>
    <property type="match status" value="1"/>
</dbReference>
<dbReference type="AlphaFoldDB" id="A0A0L7KKL0"/>
<dbReference type="InterPro" id="IPR039989">
    <property type="entry name" value="NUDT9"/>
</dbReference>
<name>A0A0L7KKL0_OPEBR</name>
<comment type="caution">
    <text evidence="1">The sequence shown here is derived from an EMBL/GenBank/DDBJ whole genome shotgun (WGS) entry which is preliminary data.</text>
</comment>
<dbReference type="Pfam" id="PF25969">
    <property type="entry name" value="NUDT9_N"/>
    <property type="match status" value="1"/>
</dbReference>
<dbReference type="GO" id="GO:0047631">
    <property type="term" value="F:ADP-ribose diphosphatase activity"/>
    <property type="evidence" value="ECO:0007669"/>
    <property type="project" value="InterPro"/>
</dbReference>
<keyword evidence="2" id="KW-1185">Reference proteome</keyword>
<dbReference type="Proteomes" id="UP000037510">
    <property type="component" value="Unassembled WGS sequence"/>
</dbReference>
<proteinExistence type="predicted"/>
<organism evidence="1 2">
    <name type="scientific">Operophtera brumata</name>
    <name type="common">Winter moth</name>
    <name type="synonym">Phalaena brumata</name>
    <dbReference type="NCBI Taxonomy" id="104452"/>
    <lineage>
        <taxon>Eukaryota</taxon>
        <taxon>Metazoa</taxon>
        <taxon>Ecdysozoa</taxon>
        <taxon>Arthropoda</taxon>
        <taxon>Hexapoda</taxon>
        <taxon>Insecta</taxon>
        <taxon>Pterygota</taxon>
        <taxon>Neoptera</taxon>
        <taxon>Endopterygota</taxon>
        <taxon>Lepidoptera</taxon>
        <taxon>Glossata</taxon>
        <taxon>Ditrysia</taxon>
        <taxon>Geometroidea</taxon>
        <taxon>Geometridae</taxon>
        <taxon>Larentiinae</taxon>
        <taxon>Operophtera</taxon>
    </lineage>
</organism>
<evidence type="ECO:0000313" key="1">
    <source>
        <dbReference type="EMBL" id="KOB63883.1"/>
    </source>
</evidence>
<evidence type="ECO:0000313" key="2">
    <source>
        <dbReference type="Proteomes" id="UP000037510"/>
    </source>
</evidence>
<accession>A0A0L7KKL0</accession>
<dbReference type="SUPFAM" id="SSF55811">
    <property type="entry name" value="Nudix"/>
    <property type="match status" value="1"/>
</dbReference>
<protein>
    <submittedName>
        <fullName evidence="1">ADP-ribose pyrophosphatase, mitochondrial</fullName>
    </submittedName>
</protein>
<dbReference type="InterPro" id="IPR015797">
    <property type="entry name" value="NUDIX_hydrolase-like_dom_sf"/>
</dbReference>
<feature type="non-terminal residue" evidence="1">
    <location>
        <position position="125"/>
    </location>
</feature>
<feature type="non-terminal residue" evidence="1">
    <location>
        <position position="1"/>
    </location>
</feature>
<gene>
    <name evidence="1" type="ORF">OBRU01_24573</name>
</gene>
<dbReference type="PANTHER" id="PTHR13030">
    <property type="entry name" value="NUDIX HYDROLASE"/>
    <property type="match status" value="1"/>
</dbReference>
<sequence length="125" mass="13874">MLAMHITCRGGLYPRSNVERFPVPDEKVGWSVEYENYKPVYHSAPSLHSRPWDPEIVSYLGHYKIQNGYPLNPVGRTGIVGRGVLRRWGPNHGADAIFIAIKRGDTGEWALPGGMVETGETVAEA</sequence>
<dbReference type="EMBL" id="JTDY01009235">
    <property type="protein sequence ID" value="KOB63883.1"/>
    <property type="molecule type" value="Genomic_DNA"/>
</dbReference>
<dbReference type="STRING" id="104452.A0A0L7KKL0"/>
<dbReference type="Gene3D" id="3.90.79.10">
    <property type="entry name" value="Nucleoside Triphosphate Pyrophosphohydrolase"/>
    <property type="match status" value="1"/>
</dbReference>
<reference evidence="1 2" key="1">
    <citation type="journal article" date="2015" name="Genome Biol. Evol.">
        <title>The genome of winter moth (Operophtera brumata) provides a genomic perspective on sexual dimorphism and phenology.</title>
        <authorList>
            <person name="Derks M.F."/>
            <person name="Smit S."/>
            <person name="Salis L."/>
            <person name="Schijlen E."/>
            <person name="Bossers A."/>
            <person name="Mateman C."/>
            <person name="Pijl A.S."/>
            <person name="de Ridder D."/>
            <person name="Groenen M.A."/>
            <person name="Visser M.E."/>
            <person name="Megens H.J."/>
        </authorList>
    </citation>
    <scope>NUCLEOTIDE SEQUENCE [LARGE SCALE GENOMIC DNA]</scope>
    <source>
        <strain evidence="1">WM2013NL</strain>
        <tissue evidence="1">Head and thorax</tissue>
    </source>
</reference>